<dbReference type="GO" id="GO:0008760">
    <property type="term" value="F:UDP-N-acetylglucosamine 1-carboxyvinyltransferase activity"/>
    <property type="evidence" value="ECO:0007669"/>
    <property type="project" value="UniProtKB-EC"/>
</dbReference>
<comment type="subcellular location">
    <subcellularLocation>
        <location evidence="1">Cytoplasm</location>
    </subcellularLocation>
</comment>
<evidence type="ECO:0000256" key="13">
    <source>
        <dbReference type="ARBA" id="ARBA00042443"/>
    </source>
</evidence>
<feature type="domain" description="HTH cro/C1-type" evidence="16">
    <location>
        <begin position="19"/>
        <end position="80"/>
    </location>
</feature>
<evidence type="ECO:0000256" key="4">
    <source>
        <dbReference type="ARBA" id="ARBA00022618"/>
    </source>
</evidence>
<dbReference type="Pfam" id="PF00275">
    <property type="entry name" value="EPSP_synthase"/>
    <property type="match status" value="1"/>
</dbReference>
<evidence type="ECO:0000256" key="10">
    <source>
        <dbReference type="ARBA" id="ARBA00038367"/>
    </source>
</evidence>
<dbReference type="InterPro" id="IPR001986">
    <property type="entry name" value="Enolpyruvate_Tfrase_dom"/>
</dbReference>
<comment type="pathway">
    <text evidence="2">Cell wall biogenesis; peptidoglycan biosynthesis.</text>
</comment>
<evidence type="ECO:0000256" key="6">
    <source>
        <dbReference type="ARBA" id="ARBA00022960"/>
    </source>
</evidence>
<dbReference type="Proteomes" id="UP000033907">
    <property type="component" value="Unassembled WGS sequence"/>
</dbReference>
<keyword evidence="5" id="KW-0808">Transferase</keyword>
<dbReference type="Pfam" id="PF01381">
    <property type="entry name" value="HTH_3"/>
    <property type="match status" value="1"/>
</dbReference>
<evidence type="ECO:0000256" key="5">
    <source>
        <dbReference type="ARBA" id="ARBA00022679"/>
    </source>
</evidence>
<dbReference type="PANTHER" id="PTHR43783:SF1">
    <property type="entry name" value="UDP-N-ACETYLGLUCOSAMINE 1-CARBOXYVINYLTRANSFERASE"/>
    <property type="match status" value="1"/>
</dbReference>
<dbReference type="SUPFAM" id="SSF47413">
    <property type="entry name" value="lambda repressor-like DNA-binding domains"/>
    <property type="match status" value="1"/>
</dbReference>
<dbReference type="PATRIC" id="fig|1618778.3.peg.60"/>
<evidence type="ECO:0000256" key="11">
    <source>
        <dbReference type="ARBA" id="ARBA00039108"/>
    </source>
</evidence>
<evidence type="ECO:0000256" key="3">
    <source>
        <dbReference type="ARBA" id="ARBA00022490"/>
    </source>
</evidence>
<dbReference type="PROSITE" id="PS50943">
    <property type="entry name" value="HTH_CROC1"/>
    <property type="match status" value="1"/>
</dbReference>
<dbReference type="GO" id="GO:0071555">
    <property type="term" value="P:cell wall organization"/>
    <property type="evidence" value="ECO:0007669"/>
    <property type="project" value="UniProtKB-KW"/>
</dbReference>
<evidence type="ECO:0000256" key="2">
    <source>
        <dbReference type="ARBA" id="ARBA00004752"/>
    </source>
</evidence>
<dbReference type="SUPFAM" id="SSF55205">
    <property type="entry name" value="EPT/RTPC-like"/>
    <property type="match status" value="1"/>
</dbReference>
<dbReference type="InterPro" id="IPR010982">
    <property type="entry name" value="Lambda_DNA-bd_dom_sf"/>
</dbReference>
<keyword evidence="7" id="KW-0573">Peptidoglycan synthesis</keyword>
<dbReference type="GO" id="GO:0051301">
    <property type="term" value="P:cell division"/>
    <property type="evidence" value="ECO:0007669"/>
    <property type="project" value="UniProtKB-KW"/>
</dbReference>
<evidence type="ECO:0000259" key="16">
    <source>
        <dbReference type="PROSITE" id="PS50943"/>
    </source>
</evidence>
<evidence type="ECO:0000256" key="12">
    <source>
        <dbReference type="ARBA" id="ARBA00039754"/>
    </source>
</evidence>
<keyword evidence="8" id="KW-0131">Cell cycle</keyword>
<keyword evidence="4" id="KW-0132">Cell division</keyword>
<dbReference type="GO" id="GO:0008360">
    <property type="term" value="P:regulation of cell shape"/>
    <property type="evidence" value="ECO:0007669"/>
    <property type="project" value="UniProtKB-KW"/>
</dbReference>
<dbReference type="GO" id="GO:0009252">
    <property type="term" value="P:peptidoglycan biosynthetic process"/>
    <property type="evidence" value="ECO:0007669"/>
    <property type="project" value="UniProtKB-KW"/>
</dbReference>
<dbReference type="Gene3D" id="1.10.260.40">
    <property type="entry name" value="lambda repressor-like DNA-binding domains"/>
    <property type="match status" value="1"/>
</dbReference>
<dbReference type="AlphaFoldDB" id="A0A0G1EPX0"/>
<keyword evidence="9" id="KW-0961">Cell wall biogenesis/degradation</keyword>
<dbReference type="SMART" id="SM00530">
    <property type="entry name" value="HTH_XRE"/>
    <property type="match status" value="1"/>
</dbReference>
<name>A0A0G1EPX0_9BACT</name>
<dbReference type="GO" id="GO:0003677">
    <property type="term" value="F:DNA binding"/>
    <property type="evidence" value="ECO:0007669"/>
    <property type="project" value="InterPro"/>
</dbReference>
<evidence type="ECO:0000256" key="14">
    <source>
        <dbReference type="ARBA" id="ARBA00042842"/>
    </source>
</evidence>
<dbReference type="CDD" id="cd00093">
    <property type="entry name" value="HTH_XRE"/>
    <property type="match status" value="1"/>
</dbReference>
<evidence type="ECO:0000256" key="8">
    <source>
        <dbReference type="ARBA" id="ARBA00023306"/>
    </source>
</evidence>
<sequence length="512" mass="57071">MTKTKETVQTEQEKIGYFIRELREHRGMTQAEFAKALNTSQSSIPRMEKGEQNFTTELLLKISNVLDHQIISINDSIDFQVNGGKKLSGTIKTNFSKNGSVGLLCASLINSGTTTLHGIAKIEEVFRVIEILESIGVAVKWLNQNTLTITPPAKFNLENINIESALKTRSVVMLMGPLIHKLSSFSIPHAHGCHLGKRTIAAHIYALERFGVKIKTTVKNYEITAKKLKPKDVVMYESGDTACENVLTAAALIEGTTKISFASANYMVQEVCFFLEALGVKIDGIGTANLTVHGIKEINKNIEYWNSEDPIESMMFISACIVTDSRLKVTRVPIDFMSLELEKLKRMNLKYKISKIYNSFNGRTKLADVEILPSKLKALHDKLHSNPYPGINIDNLPFFVPIAIRAKGQTMIHDWVYENRAIYLTELNRLGADITLADPHRLYINGGTMLKPAQVVCPPALRPSMVILISMLGANGISILRNVYMINRGYEEIAERLNSIGADIKIIKGTYV</sequence>
<dbReference type="InterPro" id="IPR013792">
    <property type="entry name" value="RNA3'P_cycl/enolpyr_Trfase_a/b"/>
</dbReference>
<evidence type="ECO:0000256" key="9">
    <source>
        <dbReference type="ARBA" id="ARBA00023316"/>
    </source>
</evidence>
<reference evidence="17 18" key="1">
    <citation type="journal article" date="2015" name="Nature">
        <title>rRNA introns, odd ribosomes, and small enigmatic genomes across a large radiation of phyla.</title>
        <authorList>
            <person name="Brown C.T."/>
            <person name="Hug L.A."/>
            <person name="Thomas B.C."/>
            <person name="Sharon I."/>
            <person name="Castelle C.J."/>
            <person name="Singh A."/>
            <person name="Wilkins M.J."/>
            <person name="Williams K.H."/>
            <person name="Banfield J.F."/>
        </authorList>
    </citation>
    <scope>NUCLEOTIDE SEQUENCE [LARGE SCALE GENOMIC DNA]</scope>
</reference>
<evidence type="ECO:0000313" key="17">
    <source>
        <dbReference type="EMBL" id="KKT11848.1"/>
    </source>
</evidence>
<dbReference type="NCBIfam" id="NF006873">
    <property type="entry name" value="PRK09369.1"/>
    <property type="match status" value="1"/>
</dbReference>
<keyword evidence="6" id="KW-0133">Cell shape</keyword>
<dbReference type="InterPro" id="IPR050068">
    <property type="entry name" value="MurA_subfamily"/>
</dbReference>
<comment type="caution">
    <text evidence="17">The sequence shown here is derived from an EMBL/GenBank/DDBJ whole genome shotgun (WGS) entry which is preliminary data.</text>
</comment>
<accession>A0A0G1EPX0</accession>
<proteinExistence type="inferred from homology"/>
<dbReference type="EMBL" id="LCGH01000001">
    <property type="protein sequence ID" value="KKT11848.1"/>
    <property type="molecule type" value="Genomic_DNA"/>
</dbReference>
<keyword evidence="3" id="KW-0963">Cytoplasm</keyword>
<evidence type="ECO:0000313" key="18">
    <source>
        <dbReference type="Proteomes" id="UP000033907"/>
    </source>
</evidence>
<dbReference type="PANTHER" id="PTHR43783">
    <property type="entry name" value="UDP-N-ACETYLGLUCOSAMINE 1-CARBOXYVINYLTRANSFERASE"/>
    <property type="match status" value="1"/>
</dbReference>
<dbReference type="InterPro" id="IPR036968">
    <property type="entry name" value="Enolpyruvate_Tfrase_sf"/>
</dbReference>
<evidence type="ECO:0000256" key="1">
    <source>
        <dbReference type="ARBA" id="ARBA00004496"/>
    </source>
</evidence>
<dbReference type="GO" id="GO:0005737">
    <property type="term" value="C:cytoplasm"/>
    <property type="evidence" value="ECO:0007669"/>
    <property type="project" value="UniProtKB-SubCell"/>
</dbReference>
<comment type="similarity">
    <text evidence="10">Belongs to the EPSP synthase family. MurA subfamily.</text>
</comment>
<dbReference type="InterPro" id="IPR001387">
    <property type="entry name" value="Cro/C1-type_HTH"/>
</dbReference>
<dbReference type="Gene3D" id="3.65.10.10">
    <property type="entry name" value="Enolpyruvate transferase domain"/>
    <property type="match status" value="2"/>
</dbReference>
<organism evidence="17 18">
    <name type="scientific">Candidatus Nomurabacteria bacterium GW2011_GWF2_43_24</name>
    <dbReference type="NCBI Taxonomy" id="1618778"/>
    <lineage>
        <taxon>Bacteria</taxon>
        <taxon>Candidatus Nomuraibacteriota</taxon>
    </lineage>
</organism>
<evidence type="ECO:0000256" key="15">
    <source>
        <dbReference type="ARBA" id="ARBA00047527"/>
    </source>
</evidence>
<comment type="catalytic activity">
    <reaction evidence="15">
        <text>phosphoenolpyruvate + UDP-N-acetyl-alpha-D-glucosamine = UDP-N-acetyl-3-O-(1-carboxyvinyl)-alpha-D-glucosamine + phosphate</text>
        <dbReference type="Rhea" id="RHEA:18681"/>
        <dbReference type="ChEBI" id="CHEBI:43474"/>
        <dbReference type="ChEBI" id="CHEBI:57705"/>
        <dbReference type="ChEBI" id="CHEBI:58702"/>
        <dbReference type="ChEBI" id="CHEBI:68483"/>
        <dbReference type="EC" id="2.5.1.7"/>
    </reaction>
</comment>
<gene>
    <name evidence="17" type="ORF">UV91_C0001G0060</name>
</gene>
<dbReference type="EC" id="2.5.1.7" evidence="11"/>
<evidence type="ECO:0000256" key="7">
    <source>
        <dbReference type="ARBA" id="ARBA00022984"/>
    </source>
</evidence>
<protein>
    <recommendedName>
        <fullName evidence="12">UDP-N-acetylglucosamine 1-carboxyvinyltransferase</fullName>
        <ecNumber evidence="11">2.5.1.7</ecNumber>
    </recommendedName>
    <alternativeName>
        <fullName evidence="13">Enoylpyruvate transferase</fullName>
    </alternativeName>
    <alternativeName>
        <fullName evidence="14">UDP-N-acetylglucosamine enolpyruvyl transferase</fullName>
    </alternativeName>
</protein>